<gene>
    <name evidence="2" type="ORF">MtrunA17_Chr2g0329231</name>
</gene>
<keyword evidence="1" id="KW-1133">Transmembrane helix</keyword>
<dbReference type="Proteomes" id="UP000265566">
    <property type="component" value="Chromosome 2"/>
</dbReference>
<keyword evidence="1" id="KW-0812">Transmembrane</keyword>
<dbReference type="AlphaFoldDB" id="A0A396JDD2"/>
<dbReference type="EMBL" id="PSQE01000002">
    <property type="protein sequence ID" value="RHN76180.1"/>
    <property type="molecule type" value="Genomic_DNA"/>
</dbReference>
<feature type="transmembrane region" description="Helical" evidence="1">
    <location>
        <begin position="6"/>
        <end position="29"/>
    </location>
</feature>
<comment type="caution">
    <text evidence="2">The sequence shown here is derived from an EMBL/GenBank/DDBJ whole genome shotgun (WGS) entry which is preliminary data.</text>
</comment>
<organism evidence="2">
    <name type="scientific">Medicago truncatula</name>
    <name type="common">Barrel medic</name>
    <name type="synonym">Medicago tribuloides</name>
    <dbReference type="NCBI Taxonomy" id="3880"/>
    <lineage>
        <taxon>Eukaryota</taxon>
        <taxon>Viridiplantae</taxon>
        <taxon>Streptophyta</taxon>
        <taxon>Embryophyta</taxon>
        <taxon>Tracheophyta</taxon>
        <taxon>Spermatophyta</taxon>
        <taxon>Magnoliopsida</taxon>
        <taxon>eudicotyledons</taxon>
        <taxon>Gunneridae</taxon>
        <taxon>Pentapetalae</taxon>
        <taxon>rosids</taxon>
        <taxon>fabids</taxon>
        <taxon>Fabales</taxon>
        <taxon>Fabaceae</taxon>
        <taxon>Papilionoideae</taxon>
        <taxon>50 kb inversion clade</taxon>
        <taxon>NPAAA clade</taxon>
        <taxon>Hologalegina</taxon>
        <taxon>IRL clade</taxon>
        <taxon>Trifolieae</taxon>
        <taxon>Medicago</taxon>
    </lineage>
</organism>
<name>A0A396JDD2_MEDTR</name>
<protein>
    <recommendedName>
        <fullName evidence="3">Transmembrane protein</fullName>
    </recommendedName>
</protein>
<sequence length="76" mass="8892">MTQANFTEQIYLCLSILVIVVLYVFLLVLDSPWSNRGVSWLQQDMFVNNPQEGRTNESMKEIEETLKLGHLHVTYF</sequence>
<proteinExistence type="predicted"/>
<evidence type="ECO:0000256" key="1">
    <source>
        <dbReference type="SAM" id="Phobius"/>
    </source>
</evidence>
<evidence type="ECO:0008006" key="3">
    <source>
        <dbReference type="Google" id="ProtNLM"/>
    </source>
</evidence>
<reference evidence="2" key="1">
    <citation type="journal article" date="2018" name="Nat. Plants">
        <title>Whole-genome landscape of Medicago truncatula symbiotic genes.</title>
        <authorList>
            <person name="Pecrix Y."/>
            <person name="Gamas P."/>
            <person name="Carrere S."/>
        </authorList>
    </citation>
    <scope>NUCLEOTIDE SEQUENCE</scope>
    <source>
        <tissue evidence="2">Leaves</tissue>
    </source>
</reference>
<accession>A0A396JDD2</accession>
<dbReference type="Gramene" id="rna12466">
    <property type="protein sequence ID" value="RHN76180.1"/>
    <property type="gene ID" value="gene12466"/>
</dbReference>
<evidence type="ECO:0000313" key="2">
    <source>
        <dbReference type="EMBL" id="RHN76180.1"/>
    </source>
</evidence>
<keyword evidence="1" id="KW-0472">Membrane</keyword>